<accession>A0ACC1HEY3</accession>
<gene>
    <name evidence="1" type="ORF">EV182_004537</name>
</gene>
<comment type="caution">
    <text evidence="1">The sequence shown here is derived from an EMBL/GenBank/DDBJ whole genome shotgun (WGS) entry which is preliminary data.</text>
</comment>
<proteinExistence type="predicted"/>
<dbReference type="Proteomes" id="UP001145114">
    <property type="component" value="Unassembled WGS sequence"/>
</dbReference>
<evidence type="ECO:0000313" key="2">
    <source>
        <dbReference type="Proteomes" id="UP001145114"/>
    </source>
</evidence>
<keyword evidence="2" id="KW-1185">Reference proteome</keyword>
<protein>
    <submittedName>
        <fullName evidence="1">Uncharacterized protein</fullName>
    </submittedName>
</protein>
<name>A0ACC1HEY3_9FUNG</name>
<evidence type="ECO:0000313" key="1">
    <source>
        <dbReference type="EMBL" id="KAJ1673797.1"/>
    </source>
</evidence>
<organism evidence="1 2">
    <name type="scientific">Spiromyces aspiralis</name>
    <dbReference type="NCBI Taxonomy" id="68401"/>
    <lineage>
        <taxon>Eukaryota</taxon>
        <taxon>Fungi</taxon>
        <taxon>Fungi incertae sedis</taxon>
        <taxon>Zoopagomycota</taxon>
        <taxon>Kickxellomycotina</taxon>
        <taxon>Kickxellomycetes</taxon>
        <taxon>Kickxellales</taxon>
        <taxon>Kickxellaceae</taxon>
        <taxon>Spiromyces</taxon>
    </lineage>
</organism>
<dbReference type="EMBL" id="JAMZIH010006555">
    <property type="protein sequence ID" value="KAJ1673797.1"/>
    <property type="molecule type" value="Genomic_DNA"/>
</dbReference>
<reference evidence="1" key="1">
    <citation type="submission" date="2022-06" db="EMBL/GenBank/DDBJ databases">
        <title>Phylogenomic reconstructions and comparative analyses of Kickxellomycotina fungi.</title>
        <authorList>
            <person name="Reynolds N.K."/>
            <person name="Stajich J.E."/>
            <person name="Barry K."/>
            <person name="Grigoriev I.V."/>
            <person name="Crous P."/>
            <person name="Smith M.E."/>
        </authorList>
    </citation>
    <scope>NUCLEOTIDE SEQUENCE</scope>
    <source>
        <strain evidence="1">RSA 2271</strain>
    </source>
</reference>
<sequence>MKVPFTITAPLLLLLSEAVGATFLNSPYFNAPLSGLLSSTKQAVFSSKHHGMHVNTKPDPARVSENQWMYTTVLPALPHYQLRVKQPKLCDPSVKQLSGYLDVNSDKHFFFWFFEARNGRKDAPLILWVNGGPGCSSSTGLLAELGPCRVEPGGNSTKLNPYSWNNEAHVIFLDQPLNVGFSYGNNVFNSIDAGKDVNAFLQLFLETFPEYENSPLHVFGESYGGHYVPAIAKAIYEFNKDLASKDSLGLLSVAEKSLRTLPLTTIGIGNGLVDPLIQYKYYGKMACNSTYSPVLSQDQCNAMDSLYPTCARLINACYKFKNQLACVPPEYYCNRMLMSYSMSGQNPYDVRIPCGNSDLCYPIFDDIATYLNNPEIQKELGSEVSEFVSCSQKVYSGFILNGDWMMPYFEFVPTLLDNNIPVLVYAGDADWICNWYGNKAWTLELPWSGQEAFNQANDRVWTNTQTGKEAGEVRNHGPFTFLRIFSAGHMVPLDQPENALDMINRWIKGQPLIA</sequence>